<protein>
    <submittedName>
        <fullName evidence="2">Dynein heavy chain 3, axonemal</fullName>
    </submittedName>
</protein>
<dbReference type="Pfam" id="PF17857">
    <property type="entry name" value="AAA_lid_1"/>
    <property type="match status" value="1"/>
</dbReference>
<comment type="caution">
    <text evidence="2">The sequence shown here is derived from an EMBL/GenBank/DDBJ whole genome shotgun (WGS) entry which is preliminary data.</text>
</comment>
<sequence>MSNTQVKIELLHASDRSTARHLCYSEASTPEKYQDQLLGVIMTLVEATREVYKSIISTFLPTPAKSHYVFNLRDFSRVVGGILLVPNTCLTSVDKVIRLWLHETYRVFHDRLCDDNDRQKFFMIVRNICQETFHLELNSVLTHLVTEEEDVDAQHLNNLIFGNFMIPDAENPTYDEVSEREEDTACLKLTYLILYNFSLNPYVIIQVVY</sequence>
<dbReference type="GO" id="GO:0051959">
    <property type="term" value="F:dynein light intermediate chain binding"/>
    <property type="evidence" value="ECO:0007669"/>
    <property type="project" value="InterPro"/>
</dbReference>
<accession>A0A5B7H1B6</accession>
<evidence type="ECO:0000313" key="2">
    <source>
        <dbReference type="EMBL" id="MPC63646.1"/>
    </source>
</evidence>
<dbReference type="Proteomes" id="UP000324222">
    <property type="component" value="Unassembled WGS sequence"/>
</dbReference>
<reference evidence="2 3" key="1">
    <citation type="submission" date="2019-05" db="EMBL/GenBank/DDBJ databases">
        <title>Another draft genome of Portunus trituberculatus and its Hox gene families provides insights of decapod evolution.</title>
        <authorList>
            <person name="Jeong J.-H."/>
            <person name="Song I."/>
            <person name="Kim S."/>
            <person name="Choi T."/>
            <person name="Kim D."/>
            <person name="Ryu S."/>
            <person name="Kim W."/>
        </authorList>
    </citation>
    <scope>NUCLEOTIDE SEQUENCE [LARGE SCALE GENOMIC DNA]</scope>
    <source>
        <tissue evidence="2">Muscle</tissue>
    </source>
</reference>
<gene>
    <name evidence="2" type="primary">DNAH3_1</name>
    <name evidence="2" type="ORF">E2C01_057747</name>
</gene>
<dbReference type="Gene3D" id="1.20.920.30">
    <property type="match status" value="1"/>
</dbReference>
<name>A0A5B7H1B6_PORTR</name>
<dbReference type="GO" id="GO:0007018">
    <property type="term" value="P:microtubule-based movement"/>
    <property type="evidence" value="ECO:0007669"/>
    <property type="project" value="InterPro"/>
</dbReference>
<dbReference type="InterPro" id="IPR026983">
    <property type="entry name" value="DHC"/>
</dbReference>
<dbReference type="InterPro" id="IPR041589">
    <property type="entry name" value="DNAH3_AAA_lid_1"/>
</dbReference>
<dbReference type="PANTHER" id="PTHR46961:SF13">
    <property type="entry name" value="DYNEIN AXONEMAL HEAVY CHAIN 3"/>
    <property type="match status" value="1"/>
</dbReference>
<feature type="domain" description="Dynein heavy chain 3 AAA+ lid" evidence="1">
    <location>
        <begin position="44"/>
        <end position="134"/>
    </location>
</feature>
<dbReference type="EMBL" id="VSRR010021083">
    <property type="protein sequence ID" value="MPC63646.1"/>
    <property type="molecule type" value="Genomic_DNA"/>
</dbReference>
<keyword evidence="3" id="KW-1185">Reference proteome</keyword>
<dbReference type="OrthoDB" id="5593012at2759"/>
<proteinExistence type="predicted"/>
<organism evidence="2 3">
    <name type="scientific">Portunus trituberculatus</name>
    <name type="common">Swimming crab</name>
    <name type="synonym">Neptunus trituberculatus</name>
    <dbReference type="NCBI Taxonomy" id="210409"/>
    <lineage>
        <taxon>Eukaryota</taxon>
        <taxon>Metazoa</taxon>
        <taxon>Ecdysozoa</taxon>
        <taxon>Arthropoda</taxon>
        <taxon>Crustacea</taxon>
        <taxon>Multicrustacea</taxon>
        <taxon>Malacostraca</taxon>
        <taxon>Eumalacostraca</taxon>
        <taxon>Eucarida</taxon>
        <taxon>Decapoda</taxon>
        <taxon>Pleocyemata</taxon>
        <taxon>Brachyura</taxon>
        <taxon>Eubrachyura</taxon>
        <taxon>Portunoidea</taxon>
        <taxon>Portunidae</taxon>
        <taxon>Portuninae</taxon>
        <taxon>Portunus</taxon>
    </lineage>
</organism>
<dbReference type="GO" id="GO:0045505">
    <property type="term" value="F:dynein intermediate chain binding"/>
    <property type="evidence" value="ECO:0007669"/>
    <property type="project" value="InterPro"/>
</dbReference>
<dbReference type="FunFam" id="1.20.920.30:FF:000002">
    <property type="entry name" value="Dynein axonemal heavy chain 3"/>
    <property type="match status" value="1"/>
</dbReference>
<dbReference type="AlphaFoldDB" id="A0A5B7H1B6"/>
<dbReference type="GO" id="GO:0030286">
    <property type="term" value="C:dynein complex"/>
    <property type="evidence" value="ECO:0007669"/>
    <property type="project" value="InterPro"/>
</dbReference>
<dbReference type="PANTHER" id="PTHR46961">
    <property type="entry name" value="DYNEIN HEAVY CHAIN 1, AXONEMAL-LIKE PROTEIN"/>
    <property type="match status" value="1"/>
</dbReference>
<evidence type="ECO:0000259" key="1">
    <source>
        <dbReference type="Pfam" id="PF17857"/>
    </source>
</evidence>
<evidence type="ECO:0000313" key="3">
    <source>
        <dbReference type="Proteomes" id="UP000324222"/>
    </source>
</evidence>